<organism evidence="1 2">
    <name type="scientific">Portunus trituberculatus</name>
    <name type="common">Swimming crab</name>
    <name type="synonym">Neptunus trituberculatus</name>
    <dbReference type="NCBI Taxonomy" id="210409"/>
    <lineage>
        <taxon>Eukaryota</taxon>
        <taxon>Metazoa</taxon>
        <taxon>Ecdysozoa</taxon>
        <taxon>Arthropoda</taxon>
        <taxon>Crustacea</taxon>
        <taxon>Multicrustacea</taxon>
        <taxon>Malacostraca</taxon>
        <taxon>Eumalacostraca</taxon>
        <taxon>Eucarida</taxon>
        <taxon>Decapoda</taxon>
        <taxon>Pleocyemata</taxon>
        <taxon>Brachyura</taxon>
        <taxon>Eubrachyura</taxon>
        <taxon>Portunoidea</taxon>
        <taxon>Portunidae</taxon>
        <taxon>Portuninae</taxon>
        <taxon>Portunus</taxon>
    </lineage>
</organism>
<gene>
    <name evidence="1" type="ORF">E2C01_094832</name>
</gene>
<evidence type="ECO:0000313" key="2">
    <source>
        <dbReference type="Proteomes" id="UP000324222"/>
    </source>
</evidence>
<dbReference type="Proteomes" id="UP000324222">
    <property type="component" value="Unassembled WGS sequence"/>
</dbReference>
<reference evidence="1 2" key="1">
    <citation type="submission" date="2019-05" db="EMBL/GenBank/DDBJ databases">
        <title>Another draft genome of Portunus trituberculatus and its Hox gene families provides insights of decapod evolution.</title>
        <authorList>
            <person name="Jeong J.-H."/>
            <person name="Song I."/>
            <person name="Kim S."/>
            <person name="Choi T."/>
            <person name="Kim D."/>
            <person name="Ryu S."/>
            <person name="Kim W."/>
        </authorList>
    </citation>
    <scope>NUCLEOTIDE SEQUENCE [LARGE SCALE GENOMIC DNA]</scope>
    <source>
        <tissue evidence="1">Muscle</tissue>
    </source>
</reference>
<keyword evidence="2" id="KW-1185">Reference proteome</keyword>
<comment type="caution">
    <text evidence="1">The sequence shown here is derived from an EMBL/GenBank/DDBJ whole genome shotgun (WGS) entry which is preliminary data.</text>
</comment>
<dbReference type="EMBL" id="VSRR010118278">
    <property type="protein sequence ID" value="MPC99419.1"/>
    <property type="molecule type" value="Genomic_DNA"/>
</dbReference>
<sequence>MFQSKILFLSLPSTSRQQGCATKVHHFTKILASTVTETSTSTSTVTSATATSTSTETVTLVCGGAKENDLLFIHLLFIYFI</sequence>
<dbReference type="AlphaFoldDB" id="A0A5B7JX74"/>
<name>A0A5B7JX74_PORTR</name>
<proteinExistence type="predicted"/>
<evidence type="ECO:0000313" key="1">
    <source>
        <dbReference type="EMBL" id="MPC99419.1"/>
    </source>
</evidence>
<accession>A0A5B7JX74</accession>
<protein>
    <submittedName>
        <fullName evidence="1">Uncharacterized protein</fullName>
    </submittedName>
</protein>